<keyword evidence="1" id="KW-0863">Zinc-finger</keyword>
<feature type="compositionally biased region" description="Polar residues" evidence="2">
    <location>
        <begin position="362"/>
        <end position="374"/>
    </location>
</feature>
<feature type="region of interest" description="Disordered" evidence="2">
    <location>
        <begin position="362"/>
        <end position="407"/>
    </location>
</feature>
<dbReference type="PANTHER" id="PTHR31286">
    <property type="entry name" value="GLYCINE-RICH CELL WALL STRUCTURAL PROTEIN 1.8-LIKE"/>
    <property type="match status" value="1"/>
</dbReference>
<dbReference type="PANTHER" id="PTHR31286:SF99">
    <property type="entry name" value="DUF4283 DOMAIN-CONTAINING PROTEIN"/>
    <property type="match status" value="1"/>
</dbReference>
<accession>A0AAV0J8B2</accession>
<organism evidence="4 5">
    <name type="scientific">Linum tenue</name>
    <dbReference type="NCBI Taxonomy" id="586396"/>
    <lineage>
        <taxon>Eukaryota</taxon>
        <taxon>Viridiplantae</taxon>
        <taxon>Streptophyta</taxon>
        <taxon>Embryophyta</taxon>
        <taxon>Tracheophyta</taxon>
        <taxon>Spermatophyta</taxon>
        <taxon>Magnoliopsida</taxon>
        <taxon>eudicotyledons</taxon>
        <taxon>Gunneridae</taxon>
        <taxon>Pentapetalae</taxon>
        <taxon>rosids</taxon>
        <taxon>fabids</taxon>
        <taxon>Malpighiales</taxon>
        <taxon>Linaceae</taxon>
        <taxon>Linum</taxon>
    </lineage>
</organism>
<protein>
    <recommendedName>
        <fullName evidence="3">CCHC-type domain-containing protein</fullName>
    </recommendedName>
</protein>
<feature type="region of interest" description="Disordered" evidence="2">
    <location>
        <begin position="234"/>
        <end position="253"/>
    </location>
</feature>
<proteinExistence type="predicted"/>
<dbReference type="GO" id="GO:0003676">
    <property type="term" value="F:nucleic acid binding"/>
    <property type="evidence" value="ECO:0007669"/>
    <property type="project" value="InterPro"/>
</dbReference>
<feature type="compositionally biased region" description="Polar residues" evidence="2">
    <location>
        <begin position="440"/>
        <end position="453"/>
    </location>
</feature>
<feature type="region of interest" description="Disordered" evidence="2">
    <location>
        <begin position="172"/>
        <end position="227"/>
    </location>
</feature>
<feature type="compositionally biased region" description="Polar residues" evidence="2">
    <location>
        <begin position="273"/>
        <end position="284"/>
    </location>
</feature>
<dbReference type="InterPro" id="IPR040256">
    <property type="entry name" value="At4g02000-like"/>
</dbReference>
<evidence type="ECO:0000256" key="1">
    <source>
        <dbReference type="PROSITE-ProRule" id="PRU00047"/>
    </source>
</evidence>
<feature type="region of interest" description="Disordered" evidence="2">
    <location>
        <begin position="269"/>
        <end position="306"/>
    </location>
</feature>
<dbReference type="InterPro" id="IPR001878">
    <property type="entry name" value="Znf_CCHC"/>
</dbReference>
<feature type="compositionally biased region" description="Low complexity" evidence="2">
    <location>
        <begin position="382"/>
        <end position="391"/>
    </location>
</feature>
<feature type="region of interest" description="Disordered" evidence="2">
    <location>
        <begin position="436"/>
        <end position="457"/>
    </location>
</feature>
<dbReference type="GO" id="GO:0008270">
    <property type="term" value="F:zinc ion binding"/>
    <property type="evidence" value="ECO:0007669"/>
    <property type="project" value="UniProtKB-KW"/>
</dbReference>
<evidence type="ECO:0000259" key="3">
    <source>
        <dbReference type="PROSITE" id="PS50158"/>
    </source>
</evidence>
<dbReference type="AlphaFoldDB" id="A0AAV0J8B2"/>
<keyword evidence="5" id="KW-1185">Reference proteome</keyword>
<name>A0AAV0J8B2_9ROSI</name>
<reference evidence="4" key="1">
    <citation type="submission" date="2022-08" db="EMBL/GenBank/DDBJ databases">
        <authorList>
            <person name="Gutierrez-Valencia J."/>
        </authorList>
    </citation>
    <scope>NUCLEOTIDE SEQUENCE</scope>
</reference>
<gene>
    <name evidence="4" type="ORF">LITE_LOCUS13074</name>
</gene>
<evidence type="ECO:0000313" key="4">
    <source>
        <dbReference type="EMBL" id="CAI0406047.1"/>
    </source>
</evidence>
<dbReference type="EMBL" id="CAMGYJ010000004">
    <property type="protein sequence ID" value="CAI0406047.1"/>
    <property type="molecule type" value="Genomic_DNA"/>
</dbReference>
<comment type="caution">
    <text evidence="4">The sequence shown here is derived from an EMBL/GenBank/DDBJ whole genome shotgun (WGS) entry which is preliminary data.</text>
</comment>
<dbReference type="PROSITE" id="PS50158">
    <property type="entry name" value="ZF_CCHC"/>
    <property type="match status" value="1"/>
</dbReference>
<evidence type="ECO:0000256" key="2">
    <source>
        <dbReference type="SAM" id="MobiDB-lite"/>
    </source>
</evidence>
<evidence type="ECO:0000313" key="5">
    <source>
        <dbReference type="Proteomes" id="UP001154282"/>
    </source>
</evidence>
<keyword evidence="1" id="KW-0479">Metal-binding</keyword>
<sequence>MVKFSNTQDFTTAITGGPWIIHDHYLVVHEWTPSFRVDEQLPPTVVAWVRFPGFPVQYYHSHLLKTIGNSLGRTIRIDYNTEAAQRGKFARIAVELDVSKPLALKFLLNGKWQKILYENIPLICFSCGKIGHEKSRCVDSQIFQSPAATMIPLTAATPPEELTGYGPWMQVNRRSSRRPNASHQQKAAARSPASNSTGNTSPPPEKPTARSDTTTPPTASLKDPHATQLKTVAVSDAPSRHHKSLPSSASIDAQIQNREGAARRINDVHEGGFNSQAINNYQPTSSGRSMGGSSDDKKSKQNLPLAHRIEDGMVMAGTLRTELDKKKNNIFLKEKHPSVTEGRAPAPISDGLLGKAPLNPVGLSTMSGPNAPSTSKEEFGPSHTSSSTNSSVQTIVTPPVRTITGPNGTTIHIIEVQPLEARTSNKGSPSITERMKKVRSSNQHQKQGISLKNNDNKKPILGLVTKKKKHTKGMEQSIPITLQDLEVLNANFINKHTMNHALSEEGVESSIAINPDPTNA</sequence>
<dbReference type="Proteomes" id="UP001154282">
    <property type="component" value="Unassembled WGS sequence"/>
</dbReference>
<feature type="domain" description="CCHC-type" evidence="3">
    <location>
        <begin position="124"/>
        <end position="137"/>
    </location>
</feature>
<keyword evidence="1" id="KW-0862">Zinc</keyword>